<gene>
    <name evidence="3" type="ORF">LLUT_LOCUS34139</name>
</gene>
<dbReference type="EMBL" id="CAXHTB010000024">
    <property type="protein sequence ID" value="CAL0333079.1"/>
    <property type="molecule type" value="Genomic_DNA"/>
</dbReference>
<keyword evidence="2" id="KW-0812">Transmembrane</keyword>
<comment type="caution">
    <text evidence="3">The sequence shown here is derived from an EMBL/GenBank/DDBJ whole genome shotgun (WGS) entry which is preliminary data.</text>
</comment>
<dbReference type="PANTHER" id="PTHR35755">
    <property type="entry name" value="PROTEIN, PUTATIVE-RELATED"/>
    <property type="match status" value="1"/>
</dbReference>
<keyword evidence="4" id="KW-1185">Reference proteome</keyword>
<dbReference type="AlphaFoldDB" id="A0AAV1YGF1"/>
<proteinExistence type="predicted"/>
<evidence type="ECO:0000256" key="2">
    <source>
        <dbReference type="SAM" id="Phobius"/>
    </source>
</evidence>
<feature type="transmembrane region" description="Helical" evidence="2">
    <location>
        <begin position="21"/>
        <end position="45"/>
    </location>
</feature>
<name>A0AAV1YGF1_LUPLU</name>
<reference evidence="3 4" key="1">
    <citation type="submission" date="2024-03" db="EMBL/GenBank/DDBJ databases">
        <authorList>
            <person name="Martinez-Hernandez J."/>
        </authorList>
    </citation>
    <scope>NUCLEOTIDE SEQUENCE [LARGE SCALE GENOMIC DNA]</scope>
</reference>
<feature type="region of interest" description="Disordered" evidence="1">
    <location>
        <begin position="56"/>
        <end position="75"/>
    </location>
</feature>
<dbReference type="Proteomes" id="UP001497480">
    <property type="component" value="Unassembled WGS sequence"/>
</dbReference>
<accession>A0AAV1YGF1</accession>
<keyword evidence="2" id="KW-1133">Transmembrane helix</keyword>
<protein>
    <submittedName>
        <fullName evidence="3">Uncharacterized protein</fullName>
    </submittedName>
</protein>
<evidence type="ECO:0000313" key="4">
    <source>
        <dbReference type="Proteomes" id="UP001497480"/>
    </source>
</evidence>
<organism evidence="3 4">
    <name type="scientific">Lupinus luteus</name>
    <name type="common">European yellow lupine</name>
    <dbReference type="NCBI Taxonomy" id="3873"/>
    <lineage>
        <taxon>Eukaryota</taxon>
        <taxon>Viridiplantae</taxon>
        <taxon>Streptophyta</taxon>
        <taxon>Embryophyta</taxon>
        <taxon>Tracheophyta</taxon>
        <taxon>Spermatophyta</taxon>
        <taxon>Magnoliopsida</taxon>
        <taxon>eudicotyledons</taxon>
        <taxon>Gunneridae</taxon>
        <taxon>Pentapetalae</taxon>
        <taxon>rosids</taxon>
        <taxon>fabids</taxon>
        <taxon>Fabales</taxon>
        <taxon>Fabaceae</taxon>
        <taxon>Papilionoideae</taxon>
        <taxon>50 kb inversion clade</taxon>
        <taxon>genistoids sensu lato</taxon>
        <taxon>core genistoids</taxon>
        <taxon>Genisteae</taxon>
        <taxon>Lupinus</taxon>
    </lineage>
</organism>
<feature type="compositionally biased region" description="Low complexity" evidence="1">
    <location>
        <begin position="56"/>
        <end position="67"/>
    </location>
</feature>
<evidence type="ECO:0000256" key="1">
    <source>
        <dbReference type="SAM" id="MobiDB-lite"/>
    </source>
</evidence>
<keyword evidence="2" id="KW-0472">Membrane</keyword>
<evidence type="ECO:0000313" key="3">
    <source>
        <dbReference type="EMBL" id="CAL0333079.1"/>
    </source>
</evidence>
<sequence length="75" mass="9185">MRMRMRMVGIWVEKAWMLDAVPFLVLLSILFLVALHLFALVYWIYRLSTDNKSNQNQQYQHQYQQLQHQHRTKAH</sequence>
<dbReference type="PANTHER" id="PTHR35755:SF3">
    <property type="entry name" value="EXPRESSED PROTEIN"/>
    <property type="match status" value="1"/>
</dbReference>